<dbReference type="NCBIfam" id="NF008747">
    <property type="entry name" value="PRK11780.1"/>
    <property type="match status" value="1"/>
</dbReference>
<gene>
    <name evidence="1" type="ORF">A7E78_12340</name>
</gene>
<dbReference type="RefSeq" id="WP_072284587.1">
    <property type="nucleotide sequence ID" value="NZ_CP015519.1"/>
</dbReference>
<sequence>MIKVGVVLAGCGVYDGSEIHEAVLTLLAIAKAGAEAVCMAPDMEQMHVINHFSGQTEDGCSRNVLVESARIARGQILDIATVKADDIDALVFPGGYGAAKNLCDFAVQGADCTVNEQVKRLVAEMLAAEKPLAGICIAPAMLAKILGQQQPPATLTIGTDRDTAATLDSMGVKHVACPVDEVVVDKQRKLVTTPAYMLADNIAQVAVGIDKAIKLMLKLR</sequence>
<name>A0A1L3GRI9_9BACT</name>
<dbReference type="InterPro" id="IPR026041">
    <property type="entry name" value="ElbB"/>
</dbReference>
<dbReference type="STRING" id="1842532.A7E78_12340"/>
<evidence type="ECO:0000313" key="1">
    <source>
        <dbReference type="EMBL" id="APG28561.1"/>
    </source>
</evidence>
<dbReference type="Proteomes" id="UP000182517">
    <property type="component" value="Chromosome"/>
</dbReference>
<dbReference type="CDD" id="cd03133">
    <property type="entry name" value="GATase1_ES1"/>
    <property type="match status" value="1"/>
</dbReference>
<accession>A0A1L3GRI9</accession>
<dbReference type="KEGG" id="pef:A7E78_12340"/>
<proteinExistence type="predicted"/>
<dbReference type="PIRSF" id="PIRSF006320">
    <property type="entry name" value="Elb2"/>
    <property type="match status" value="1"/>
</dbReference>
<organism evidence="1 2">
    <name type="scientific">Syntrophotalea acetylenivorans</name>
    <dbReference type="NCBI Taxonomy" id="1842532"/>
    <lineage>
        <taxon>Bacteria</taxon>
        <taxon>Pseudomonadati</taxon>
        <taxon>Thermodesulfobacteriota</taxon>
        <taxon>Desulfuromonadia</taxon>
        <taxon>Desulfuromonadales</taxon>
        <taxon>Syntrophotaleaceae</taxon>
        <taxon>Syntrophotalea</taxon>
    </lineage>
</organism>
<dbReference type="Gene3D" id="3.40.50.880">
    <property type="match status" value="1"/>
</dbReference>
<dbReference type="SUPFAM" id="SSF52317">
    <property type="entry name" value="Class I glutamine amidotransferase-like"/>
    <property type="match status" value="1"/>
</dbReference>
<dbReference type="AlphaFoldDB" id="A0A1L3GRI9"/>
<dbReference type="OrthoDB" id="9792284at2"/>
<evidence type="ECO:0000313" key="2">
    <source>
        <dbReference type="Proteomes" id="UP000182517"/>
    </source>
</evidence>
<dbReference type="PANTHER" id="PTHR10224:SF12">
    <property type="entry name" value="GLYOXALASE ELBB"/>
    <property type="match status" value="1"/>
</dbReference>
<keyword evidence="2" id="KW-1185">Reference proteome</keyword>
<dbReference type="PANTHER" id="PTHR10224">
    <property type="entry name" value="ES1 PROTEIN HOMOLOG, MITOCHONDRIAL"/>
    <property type="match status" value="1"/>
</dbReference>
<reference evidence="1 2" key="1">
    <citation type="journal article" date="2017" name="Genome Announc.">
        <title>Complete Genome Sequences of Two Acetylene-Fermenting Pelobacter acetylenicus Strains.</title>
        <authorList>
            <person name="Sutton J.M."/>
            <person name="Baesman S.M."/>
            <person name="Fierst J.L."/>
            <person name="Poret-Peterson A.T."/>
            <person name="Oremland R.S."/>
            <person name="Dunlap D.S."/>
            <person name="Akob D.M."/>
        </authorList>
    </citation>
    <scope>NUCLEOTIDE SEQUENCE [LARGE SCALE GENOMIC DNA]</scope>
    <source>
        <strain evidence="1 2">SFB93</strain>
    </source>
</reference>
<protein>
    <submittedName>
        <fullName evidence="1">Isoprenoid biosynthesis protein ElbB</fullName>
    </submittedName>
</protein>
<dbReference type="EMBL" id="CP015519">
    <property type="protein sequence ID" value="APG28561.1"/>
    <property type="molecule type" value="Genomic_DNA"/>
</dbReference>
<dbReference type="InterPro" id="IPR029062">
    <property type="entry name" value="Class_I_gatase-like"/>
</dbReference>